<proteinExistence type="predicted"/>
<feature type="region of interest" description="Disordered" evidence="1">
    <location>
        <begin position="520"/>
        <end position="539"/>
    </location>
</feature>
<dbReference type="Proteomes" id="UP001140502">
    <property type="component" value="Unassembled WGS sequence"/>
</dbReference>
<protein>
    <submittedName>
        <fullName evidence="2">Uncharacterized protein</fullName>
    </submittedName>
</protein>
<evidence type="ECO:0000313" key="3">
    <source>
        <dbReference type="Proteomes" id="UP001140502"/>
    </source>
</evidence>
<feature type="compositionally biased region" description="Pro residues" evidence="1">
    <location>
        <begin position="138"/>
        <end position="149"/>
    </location>
</feature>
<feature type="region of interest" description="Disordered" evidence="1">
    <location>
        <begin position="126"/>
        <end position="161"/>
    </location>
</feature>
<name>A0A9W8W250_9HYPO</name>
<comment type="caution">
    <text evidence="2">The sequence shown here is derived from an EMBL/GenBank/DDBJ whole genome shotgun (WGS) entry which is preliminary data.</text>
</comment>
<gene>
    <name evidence="2" type="ORF">N0V84_012654</name>
</gene>
<reference evidence="2" key="1">
    <citation type="submission" date="2022-10" db="EMBL/GenBank/DDBJ databases">
        <title>Tapping the CABI collections for fungal endophytes: first genome assemblies for Collariella, Neodidymelliopsis, Ascochyta clinopodiicola, Didymella pomorum, Didymosphaeria variabile, Neocosmospora piperis and Neocucurbitaria cava.</title>
        <authorList>
            <person name="Hill R."/>
        </authorList>
    </citation>
    <scope>NUCLEOTIDE SEQUENCE</scope>
    <source>
        <strain evidence="2">IMI 366586</strain>
    </source>
</reference>
<accession>A0A9W8W250</accession>
<evidence type="ECO:0000256" key="1">
    <source>
        <dbReference type="SAM" id="MobiDB-lite"/>
    </source>
</evidence>
<dbReference type="OrthoDB" id="4900404at2759"/>
<evidence type="ECO:0000313" key="2">
    <source>
        <dbReference type="EMBL" id="KAJ4307544.1"/>
    </source>
</evidence>
<feature type="compositionally biased region" description="Low complexity" evidence="1">
    <location>
        <begin position="126"/>
        <end position="137"/>
    </location>
</feature>
<keyword evidence="3" id="KW-1185">Reference proteome</keyword>
<organism evidence="2 3">
    <name type="scientific">Fusarium piperis</name>
    <dbReference type="NCBI Taxonomy" id="1435070"/>
    <lineage>
        <taxon>Eukaryota</taxon>
        <taxon>Fungi</taxon>
        <taxon>Dikarya</taxon>
        <taxon>Ascomycota</taxon>
        <taxon>Pezizomycotina</taxon>
        <taxon>Sordariomycetes</taxon>
        <taxon>Hypocreomycetidae</taxon>
        <taxon>Hypocreales</taxon>
        <taxon>Nectriaceae</taxon>
        <taxon>Fusarium</taxon>
        <taxon>Fusarium solani species complex</taxon>
    </lineage>
</organism>
<dbReference type="EMBL" id="JAPEUR010000711">
    <property type="protein sequence ID" value="KAJ4307544.1"/>
    <property type="molecule type" value="Genomic_DNA"/>
</dbReference>
<sequence>MSVRPVKRFQPCAANIHLSRDPTYRSVFSSEVRRQNPVLSYDGYRRAIELYGCEPNLLAKETAGHFSRWSQNNRTTHAAFRSQAIADGYNPDFGTSAPWQGVHFPSGDLTDYPTFELLEESNGLFTVRETPSTTSRPPQTPSRLPPVPEEPNTDSEPDLPTVGGITMSAKRNERGQFTSEKNATTDWFEGNVHPKDGEDKKNALGLAESAHVLAEALHKVINSRNNRVIAEAKKVLADLGGQDAFKDEWLPWARDRANRGFNTPIKPLFGSALRESRHNSIDLTGDDGVQLFGSIKTETSPLKRPAEPANPLAILSKARLINVATKHQAPKIPDTPVIIEDSIAQDAGSIPVYWLVVSNQAMLFGLAECANLFGVAVKLIRDEAKKPFSLAETAKAMGIATSLVVTFDMPLMKPVASSTSAASLYAAIQEHEVFTNEEAASNHLVKAHEFFKNAKYNISAHMKPVATRTLTEPAEAWVPALPVAKLATFRGKDWVPFAEVETEDGETVAQPRLITNDEVSSMTWDSYTKGPGDANEPGA</sequence>
<dbReference type="AlphaFoldDB" id="A0A9W8W250"/>